<dbReference type="PANTHER" id="PTHR36573:SF1">
    <property type="entry name" value="INTERMEMBRANE PHOSPHOLIPID TRANSPORT SYSTEM BINDING PROTEIN MLAC"/>
    <property type="match status" value="1"/>
</dbReference>
<dbReference type="Pfam" id="PF05494">
    <property type="entry name" value="MlaC"/>
    <property type="match status" value="1"/>
</dbReference>
<proteinExistence type="predicted"/>
<organism evidence="2 3">
    <name type="scientific">Dasania phycosphaerae</name>
    <dbReference type="NCBI Taxonomy" id="2950436"/>
    <lineage>
        <taxon>Bacteria</taxon>
        <taxon>Pseudomonadati</taxon>
        <taxon>Pseudomonadota</taxon>
        <taxon>Gammaproteobacteria</taxon>
        <taxon>Cellvibrionales</taxon>
        <taxon>Spongiibacteraceae</taxon>
        <taxon>Dasania</taxon>
    </lineage>
</organism>
<evidence type="ECO:0000313" key="2">
    <source>
        <dbReference type="EMBL" id="MCZ0863990.1"/>
    </source>
</evidence>
<dbReference type="AlphaFoldDB" id="A0A9J6RH50"/>
<dbReference type="InterPro" id="IPR008869">
    <property type="entry name" value="MlaC/ttg2D"/>
</dbReference>
<evidence type="ECO:0000313" key="3">
    <source>
        <dbReference type="Proteomes" id="UP001069090"/>
    </source>
</evidence>
<evidence type="ECO:0000256" key="1">
    <source>
        <dbReference type="SAM" id="SignalP"/>
    </source>
</evidence>
<dbReference type="Gene3D" id="3.10.450.710">
    <property type="entry name" value="Tgt2/MlaC"/>
    <property type="match status" value="1"/>
</dbReference>
<dbReference type="EMBL" id="JAPTGG010000001">
    <property type="protein sequence ID" value="MCZ0863990.1"/>
    <property type="molecule type" value="Genomic_DNA"/>
</dbReference>
<accession>A0A9J6RH50</accession>
<reference evidence="2 3" key="1">
    <citation type="submission" date="2022-12" db="EMBL/GenBank/DDBJ databases">
        <title>Dasania phycosphaerae sp. nov., isolated from particulate material of the south coast of Korea.</title>
        <authorList>
            <person name="Jiang Y."/>
        </authorList>
    </citation>
    <scope>NUCLEOTIDE SEQUENCE [LARGE SCALE GENOMIC DNA]</scope>
    <source>
        <strain evidence="2 3">GY-19</strain>
    </source>
</reference>
<dbReference type="InterPro" id="IPR042245">
    <property type="entry name" value="Tgt2/MlaC_sf"/>
</dbReference>
<dbReference type="PANTHER" id="PTHR36573">
    <property type="entry name" value="INTERMEMBRANE PHOSPHOLIPID TRANSPORT SYSTEM BINDING PROTEIN MLAC"/>
    <property type="match status" value="1"/>
</dbReference>
<keyword evidence="3" id="KW-1185">Reference proteome</keyword>
<keyword evidence="1" id="KW-0732">Signal</keyword>
<dbReference type="PIRSF" id="PIRSF004649">
    <property type="entry name" value="MlaC"/>
    <property type="match status" value="1"/>
</dbReference>
<protein>
    <submittedName>
        <fullName evidence="2">ABC transporter substrate-binding protein</fullName>
    </submittedName>
</protein>
<feature type="signal peptide" evidence="1">
    <location>
        <begin position="1"/>
        <end position="23"/>
    </location>
</feature>
<gene>
    <name evidence="2" type="ORF">O0V09_02190</name>
</gene>
<feature type="chain" id="PRO_5039950462" evidence="1">
    <location>
        <begin position="24"/>
        <end position="229"/>
    </location>
</feature>
<dbReference type="RefSeq" id="WP_258330135.1">
    <property type="nucleotide sequence ID" value="NZ_JAPTGG010000001.1"/>
</dbReference>
<dbReference type="Proteomes" id="UP001069090">
    <property type="component" value="Unassembled WGS sequence"/>
</dbReference>
<name>A0A9J6RH50_9GAMM</name>
<sequence length="229" mass="25380">MRAIQRVSVAIATLLLMVNMAAAAPLTAHQTVEQTTEKVLALIDEANGYFEKDPQRFYQEIEVILDAVLDFDGFSRGVMGPYATREYYRQLGSDQAREAFKGQVRRFSDVFKRGLVQTYAKGLLAFSGTKTEVVPPAAGEDVSGVATVLQKIYGSAEKPYEVSYKMRQDKDGTWKIRNVTIEAVNLGLVYQGQFIAAAKRYQGDLDKVIDNWSVTPAGQEPVVEPASQQ</sequence>
<comment type="caution">
    <text evidence="2">The sequence shown here is derived from an EMBL/GenBank/DDBJ whole genome shotgun (WGS) entry which is preliminary data.</text>
</comment>